<dbReference type="Proteomes" id="UP000325763">
    <property type="component" value="Chromosome"/>
</dbReference>
<dbReference type="AlphaFoldDB" id="A0A0B5DGC1"/>
<evidence type="ECO:0000313" key="4">
    <source>
        <dbReference type="Proteomes" id="UP000031526"/>
    </source>
</evidence>
<dbReference type="RefSeq" id="WP_043438069.1">
    <property type="nucleotide sequence ID" value="NZ_CP009313.1"/>
</dbReference>
<dbReference type="STRING" id="40318.SNOD_05300"/>
<accession>A0A0B5DGC1</accession>
<dbReference type="InterPro" id="IPR038694">
    <property type="entry name" value="DUF427_sf"/>
</dbReference>
<dbReference type="PANTHER" id="PTHR34310">
    <property type="entry name" value="DUF427 DOMAIN PROTEIN (AFU_ORTHOLOGUE AFUA_3G02220)"/>
    <property type="match status" value="1"/>
</dbReference>
<dbReference type="HOGENOM" id="CLU_059611_0_0_11"/>
<dbReference type="OrthoDB" id="285364at2"/>
<dbReference type="EMBL" id="CP009313">
    <property type="protein sequence ID" value="AJE39501.1"/>
    <property type="molecule type" value="Genomic_DNA"/>
</dbReference>
<proteinExistence type="predicted"/>
<evidence type="ECO:0000313" key="5">
    <source>
        <dbReference type="Proteomes" id="UP000325763"/>
    </source>
</evidence>
<dbReference type="InterPro" id="IPR007361">
    <property type="entry name" value="DUF427"/>
</dbReference>
<dbReference type="PANTHER" id="PTHR34310:SF9">
    <property type="entry name" value="BLR5716 PROTEIN"/>
    <property type="match status" value="1"/>
</dbReference>
<keyword evidence="4" id="KW-1185">Reference proteome</keyword>
<reference evidence="3 5" key="3">
    <citation type="submission" date="2017-09" db="EMBL/GenBank/DDBJ databases">
        <title>Streptomyces genome completion.</title>
        <authorList>
            <person name="Lee N."/>
            <person name="Cho B.-K."/>
        </authorList>
    </citation>
    <scope>NUCLEOTIDE SEQUENCE [LARGE SCALE GENOMIC DNA]</scope>
    <source>
        <strain evidence="3 5">ATCC 14899</strain>
    </source>
</reference>
<evidence type="ECO:0000313" key="2">
    <source>
        <dbReference type="EMBL" id="AJE39501.1"/>
    </source>
</evidence>
<protein>
    <submittedName>
        <fullName evidence="3">DUF427 domain-containing protein</fullName>
    </submittedName>
</protein>
<dbReference type="EMBL" id="CP023747">
    <property type="protein sequence ID" value="QEV38084.1"/>
    <property type="molecule type" value="Genomic_DNA"/>
</dbReference>
<sequence>MTAFPRGPVGTSGVRTTPEGLRWEPSERWVRGRRGETTVVDSRHPVLVWEPDLPVPLYAFPREEVREDLLRPAAAPPSGAHAGARDFYDLVVDGDVRQNAAWIPPSADLAGHITFEWFQRRGTGLDRWYEEEEEIFVHPRDPHKRVDALPSSRHVRIEIGGTVVADTRRPVLLFETGLPVRYYLPPEDVRLDLFTPTDHRTGCPYKGTARYWTFTGDAGVPPDIAWSYPDPLPAVAAVRGLVAFYNEAVGITVDGERVERPVTPFSGQLSGRPPARHPHE</sequence>
<evidence type="ECO:0000259" key="1">
    <source>
        <dbReference type="Pfam" id="PF04248"/>
    </source>
</evidence>
<feature type="domain" description="DUF427" evidence="1">
    <location>
        <begin position="33"/>
        <end position="103"/>
    </location>
</feature>
<dbReference type="KEGG" id="snq:CP978_05645"/>
<reference evidence="4" key="1">
    <citation type="submission" date="2014-09" db="EMBL/GenBank/DDBJ databases">
        <title>Sequence of the Streptomyces nodosus genome.</title>
        <authorList>
            <person name="Sweeney P."/>
            <person name="Stephens N."/>
            <person name="Murphy C."/>
            <person name="Caffrey P."/>
        </authorList>
    </citation>
    <scope>NUCLEOTIDE SEQUENCE [LARGE SCALE GENOMIC DNA]</scope>
    <source>
        <strain evidence="4">ATCC 14899</strain>
    </source>
</reference>
<feature type="domain" description="DUF427" evidence="1">
    <location>
        <begin position="155"/>
        <end position="247"/>
    </location>
</feature>
<dbReference type="Gene3D" id="2.170.150.40">
    <property type="entry name" value="Domain of unknown function (DUF427)"/>
    <property type="match status" value="2"/>
</dbReference>
<dbReference type="Pfam" id="PF04248">
    <property type="entry name" value="NTP_transf_9"/>
    <property type="match status" value="2"/>
</dbReference>
<organism evidence="2 4">
    <name type="scientific">Streptomyces nodosus</name>
    <dbReference type="NCBI Taxonomy" id="40318"/>
    <lineage>
        <taxon>Bacteria</taxon>
        <taxon>Bacillati</taxon>
        <taxon>Actinomycetota</taxon>
        <taxon>Actinomycetes</taxon>
        <taxon>Kitasatosporales</taxon>
        <taxon>Streptomycetaceae</taxon>
        <taxon>Streptomyces</taxon>
    </lineage>
</organism>
<name>A0A0B5DGC1_9ACTN</name>
<gene>
    <name evidence="3" type="ORF">CP978_05645</name>
    <name evidence="2" type="ORF">SNOD_05300</name>
</gene>
<dbReference type="Proteomes" id="UP000031526">
    <property type="component" value="Chromosome"/>
</dbReference>
<reference evidence="2 4" key="2">
    <citation type="journal article" date="2016" name="Appl. Microbiol. Biotechnol.">
        <title>Exploiting the genome sequence of Streptomyces nodosus for enhanced antibiotic production.</title>
        <authorList>
            <person name="Sweeney P."/>
            <person name="Murphy C.D."/>
            <person name="Caffrey P."/>
        </authorList>
    </citation>
    <scope>NUCLEOTIDE SEQUENCE [LARGE SCALE GENOMIC DNA]</scope>
    <source>
        <strain evidence="2 4">ATCC 14899</strain>
    </source>
</reference>
<evidence type="ECO:0000313" key="3">
    <source>
        <dbReference type="EMBL" id="QEV38084.1"/>
    </source>
</evidence>